<dbReference type="SUPFAM" id="SSF81296">
    <property type="entry name" value="E set domains"/>
    <property type="match status" value="1"/>
</dbReference>
<organism evidence="6 7">
    <name type="scientific">Nocardioides soli</name>
    <dbReference type="NCBI Taxonomy" id="1036020"/>
    <lineage>
        <taxon>Bacteria</taxon>
        <taxon>Bacillati</taxon>
        <taxon>Actinomycetota</taxon>
        <taxon>Actinomycetes</taxon>
        <taxon>Propionibacteriales</taxon>
        <taxon>Nocardioidaceae</taxon>
        <taxon>Nocardioides</taxon>
    </lineage>
</organism>
<dbReference type="InterPro" id="IPR032812">
    <property type="entry name" value="SbsA_Ig"/>
</dbReference>
<name>A0A7W4VUD8_9ACTN</name>
<evidence type="ECO:0000256" key="1">
    <source>
        <dbReference type="ARBA" id="ARBA00022729"/>
    </source>
</evidence>
<proteinExistence type="predicted"/>
<dbReference type="Pfam" id="PF20254">
    <property type="entry name" value="DMFA2_C"/>
    <property type="match status" value="1"/>
</dbReference>
<feature type="domain" description="DUF4082" evidence="4">
    <location>
        <begin position="1177"/>
        <end position="1318"/>
    </location>
</feature>
<feature type="domain" description="SbsA Ig-like" evidence="3">
    <location>
        <begin position="1068"/>
        <end position="1162"/>
    </location>
</feature>
<evidence type="ECO:0000313" key="7">
    <source>
        <dbReference type="Proteomes" id="UP000589626"/>
    </source>
</evidence>
<dbReference type="Gene3D" id="2.60.40.650">
    <property type="match status" value="1"/>
</dbReference>
<dbReference type="InterPro" id="IPR046540">
    <property type="entry name" value="DMFA2_C"/>
</dbReference>
<dbReference type="Gene3D" id="2.60.40.1220">
    <property type="match status" value="2"/>
</dbReference>
<dbReference type="RefSeq" id="WP_183591797.1">
    <property type="nucleotide sequence ID" value="NZ_JACHWR010000001.1"/>
</dbReference>
<feature type="compositionally biased region" description="Polar residues" evidence="2">
    <location>
        <begin position="539"/>
        <end position="558"/>
    </location>
</feature>
<evidence type="ECO:0000259" key="4">
    <source>
        <dbReference type="Pfam" id="PF13313"/>
    </source>
</evidence>
<gene>
    <name evidence="6" type="ORF">FHU40_001750</name>
</gene>
<feature type="domain" description="DUF4082" evidence="4">
    <location>
        <begin position="1437"/>
        <end position="1578"/>
    </location>
</feature>
<accession>A0A7W4VUD8</accession>
<dbReference type="Pfam" id="PF13205">
    <property type="entry name" value="Big_5"/>
    <property type="match status" value="3"/>
</dbReference>
<evidence type="ECO:0000259" key="3">
    <source>
        <dbReference type="Pfam" id="PF13205"/>
    </source>
</evidence>
<feature type="region of interest" description="Disordered" evidence="2">
    <location>
        <begin position="539"/>
        <end position="565"/>
    </location>
</feature>
<keyword evidence="1" id="KW-0732">Signal</keyword>
<dbReference type="Pfam" id="PF17957">
    <property type="entry name" value="Big_7"/>
    <property type="match status" value="1"/>
</dbReference>
<dbReference type="InterPro" id="IPR014755">
    <property type="entry name" value="Cu-Rt/internalin_Ig-like"/>
</dbReference>
<comment type="caution">
    <text evidence="6">The sequence shown here is derived from an EMBL/GenBank/DDBJ whole genome shotgun (WGS) entry which is preliminary data.</text>
</comment>
<sequence>MAKRSTRPPIRGRVPRRVAALVVLVLGLAGLTAVTTTNASAAIDPCGPSGNKISCENSKPGTDPSVWDVEGAGDESIQGFATDISVNVGQRIDFKVDTDASAYTITIYRLGYYGGDGAREITTVPVTATLPQHQPQCITDVSTELYDCGNWAVSASWNVPSTAVSGVYIARLHRADRNDSSHITFIVRDDSSHSDVVFQTSDPTWQAYNLYGGSDFYRGAANGRSYKVSYNRPVMTRDGIGGRDFFFANEYPLVRFLERNGYDVSYLAGVDTDRYGSLIRNHKVFLSVGHDEYWSKAQRANVEAARDAGVNLQFLSGNEVYWKTRYEPSADASHTAYRTLVSYKETWSNAKIDPSTEWTGTWRDPRFAPKSAGGGVPENSLTGTIYTSNYTDLPITVSAQEGKNRLWRGTSLASMSSGSAALAPHTVGYESDEDLDNGARPPGLIRLSTTTGPTDEYLQDFGNTVAPGTTTHNMTMYRAASGALVFGAGTVQWTWGLDAEHDSPFAPEPADPRMQQAQVNLLADMSAQPTTLQSGLVSATKSTDTTGPTVTVNAPAANSTQGNGTSVTVTGTATDAGGGVVAGVEVSTDAGATWHAATGRTSFTYTYTQHGRGAESVRVRAMDDSANIGATLSRTVNVTCPCSVFGNRVPNTPASSDASAAELGLRFSPTNDGFVTGVRFYKGTGNTGTHVGSLWSSSGQKLASVTFQNESATGWQSATFSSAVPVTAGQTYVVSYTVPNGRYAVQPWDFASTGVDASPLMVAGGYGATPAGVFGNAGTFPNSSYQNSNYFVDVLYTASDESPLTATNQWPLPGSSSVPRSTAVSAQFSKPLTQGSAGLVLKDANGATVAGSSAYDATTRTITFTPTAALAGFVTYTATLSGTDTQGNAVSSGKTWSFRTAKPPATPGVCPCSLFDEDTVPTLLQDADTVPVTLGVRFSPDVTGTVTGVRFYKGVNNTGTHTGSLWSASGTLLAQGTFSGESTTGWQTLTFAQPVAVTKNTEYVASYRTEVGRYSATPNAFAAANLSRSPLIVTSSAGAYTYGSGFPSSTSPSSYLVDVVFEKGAPTLTVTGQDPAPGALSVPRQTPITVSFSSAIGAGYTMTVKQGSTAIAGSTALSSDGKTLTFTPAAALPASADITVTVSGVTSIEGAALATQSWTFRTRDADSISNQTLFGDVVPGVLSASEGSAVELGTAFTPSKDGTVTAVRFYKGTGNGGTHVGSLWTSSGTKLASVTFGNETASGWQQATLSTPVAVSAGTTYVVSYLAPQGHYSYTSGFFGSPYTAGDLTAPATSNGRYLYGAAGGFPTFSWGASNYFVDVVFQRTVAPLAIVDRSPAPAATDVPRSAQPSIRVSAPLAPGWAMTVKQGTTPIAGTTSLSGDGQTITFAPAAQLPADADLTVGVTGLAGTGGATLADQSWTFHTEAGASALSSLFSGTTPSIASIDDNGPVELGVAFVPSVAGSVTAIRFYKGAGNTGTHTGSLWSASGTRLATVTFTGETSSGWQTAALSTPVALTAGTTYVVSYFAPNGHYSATPAFFNSPYSAGVLSAPAGSNGRYVYGASGGFPTGWWNSTNYFVDVVFRSAQS</sequence>
<dbReference type="InterPro" id="IPR014756">
    <property type="entry name" value="Ig_E-set"/>
</dbReference>
<evidence type="ECO:0000313" key="6">
    <source>
        <dbReference type="EMBL" id="MBB3041949.1"/>
    </source>
</evidence>
<dbReference type="InterPro" id="IPR025141">
    <property type="entry name" value="DUF4082"/>
</dbReference>
<feature type="domain" description="DUF4082" evidence="4">
    <location>
        <begin position="919"/>
        <end position="1056"/>
    </location>
</feature>
<feature type="domain" description="SbsA Ig-like" evidence="3">
    <location>
        <begin position="800"/>
        <end position="900"/>
    </location>
</feature>
<dbReference type="Pfam" id="PF13313">
    <property type="entry name" value="DUF4082"/>
    <property type="match status" value="4"/>
</dbReference>
<feature type="domain" description="N,N-dimethylformamidase beta subunit-like C-terminal" evidence="5">
    <location>
        <begin position="104"/>
        <end position="500"/>
    </location>
</feature>
<evidence type="ECO:0008006" key="8">
    <source>
        <dbReference type="Google" id="ProtNLM"/>
    </source>
</evidence>
<evidence type="ECO:0000259" key="5">
    <source>
        <dbReference type="Pfam" id="PF20254"/>
    </source>
</evidence>
<dbReference type="Proteomes" id="UP000589626">
    <property type="component" value="Unassembled WGS sequence"/>
</dbReference>
<reference evidence="6 7" key="1">
    <citation type="submission" date="2020-08" db="EMBL/GenBank/DDBJ databases">
        <title>Sequencing the genomes of 1000 actinobacteria strains.</title>
        <authorList>
            <person name="Klenk H.-P."/>
        </authorList>
    </citation>
    <scope>NUCLEOTIDE SEQUENCE [LARGE SCALE GENOMIC DNA]</scope>
    <source>
        <strain evidence="6 7">DSM 105498</strain>
    </source>
</reference>
<evidence type="ECO:0000256" key="2">
    <source>
        <dbReference type="SAM" id="MobiDB-lite"/>
    </source>
</evidence>
<dbReference type="EMBL" id="JACHWR010000001">
    <property type="protein sequence ID" value="MBB3041949.1"/>
    <property type="molecule type" value="Genomic_DNA"/>
</dbReference>
<keyword evidence="7" id="KW-1185">Reference proteome</keyword>
<feature type="domain" description="SbsA Ig-like" evidence="3">
    <location>
        <begin position="1328"/>
        <end position="1423"/>
    </location>
</feature>
<feature type="domain" description="DUF4082" evidence="4">
    <location>
        <begin position="648"/>
        <end position="792"/>
    </location>
</feature>
<protein>
    <recommendedName>
        <fullName evidence="8">DUF4082 domain-containing protein</fullName>
    </recommendedName>
</protein>